<feature type="domain" description="Virulence-associated protein E-like" evidence="1">
    <location>
        <begin position="367"/>
        <end position="528"/>
    </location>
</feature>
<dbReference type="InterPro" id="IPR007936">
    <property type="entry name" value="VapE-like_dom"/>
</dbReference>
<dbReference type="InterPro" id="IPR027417">
    <property type="entry name" value="P-loop_NTPase"/>
</dbReference>
<evidence type="ECO:0000259" key="1">
    <source>
        <dbReference type="Pfam" id="PF05272"/>
    </source>
</evidence>
<dbReference type="OrthoDB" id="9801888at2"/>
<evidence type="ECO:0000313" key="4">
    <source>
        <dbReference type="Proteomes" id="UP000017831"/>
    </source>
</evidence>
<protein>
    <submittedName>
        <fullName evidence="3">Uncharacterized protein</fullName>
    </submittedName>
</protein>
<dbReference type="AlphaFoldDB" id="U6RC91"/>
<dbReference type="RefSeq" id="WP_005941744.1">
    <property type="nucleotide sequence ID" value="NZ_KB905472.1"/>
</dbReference>
<dbReference type="SUPFAM" id="SSF52540">
    <property type="entry name" value="P-loop containing nucleoside triphosphate hydrolases"/>
    <property type="match status" value="1"/>
</dbReference>
<dbReference type="GeneID" id="60061523"/>
<proteinExistence type="predicted"/>
<gene>
    <name evidence="3" type="ORF">HMPREF1534_02564</name>
</gene>
<reference evidence="3 4" key="1">
    <citation type="submission" date="2013-04" db="EMBL/GenBank/DDBJ databases">
        <title>The Genome Sequence of Bacteroides massiliensis DSM 17679.</title>
        <authorList>
            <consortium name="The Broad Institute Genomics Platform"/>
            <person name="Earl A."/>
            <person name="Ward D."/>
            <person name="Feldgarden M."/>
            <person name="Gevers D."/>
            <person name="Martens E."/>
            <person name="Fenner L."/>
            <person name="Roux V."/>
            <person name="Mallet M.N."/>
            <person name="Raoult D."/>
            <person name="Walker B."/>
            <person name="Young S."/>
            <person name="Zeng Q."/>
            <person name="Gargeya S."/>
            <person name="Fitzgerald M."/>
            <person name="Haas B."/>
            <person name="Abouelleil A."/>
            <person name="Allen A.W."/>
            <person name="Alvarado L."/>
            <person name="Arachchi H.M."/>
            <person name="Berlin A.M."/>
            <person name="Chapman S.B."/>
            <person name="Gainer-Dewar J."/>
            <person name="Goldberg J."/>
            <person name="Griggs A."/>
            <person name="Gujja S."/>
            <person name="Hansen M."/>
            <person name="Howarth C."/>
            <person name="Imamovic A."/>
            <person name="Ireland A."/>
            <person name="Larimer J."/>
            <person name="McCowan C."/>
            <person name="Murphy C."/>
            <person name="Pearson M."/>
            <person name="Poon T.W."/>
            <person name="Priest M."/>
            <person name="Roberts A."/>
            <person name="Saif S."/>
            <person name="Shea T."/>
            <person name="Sisk P."/>
            <person name="Sykes S."/>
            <person name="Wortman J."/>
            <person name="Nusbaum C."/>
            <person name="Birren B."/>
        </authorList>
    </citation>
    <scope>NUCLEOTIDE SEQUENCE [LARGE SCALE GENOMIC DNA]</scope>
    <source>
        <strain evidence="4">B84634 / Timone 84634 / DSM 17679 / JCM 13223</strain>
    </source>
</reference>
<dbReference type="PATRIC" id="fig|1121098.3.peg.2603"/>
<feature type="domain" description="DUF3874" evidence="2">
    <location>
        <begin position="535"/>
        <end position="605"/>
    </location>
</feature>
<dbReference type="PANTHER" id="PTHR34985:SF1">
    <property type="entry name" value="SLR0554 PROTEIN"/>
    <property type="match status" value="1"/>
</dbReference>
<dbReference type="PANTHER" id="PTHR34985">
    <property type="entry name" value="SLR0554 PROTEIN"/>
    <property type="match status" value="1"/>
</dbReference>
<comment type="caution">
    <text evidence="3">The sequence shown here is derived from an EMBL/GenBank/DDBJ whole genome shotgun (WGS) entry which is preliminary data.</text>
</comment>
<dbReference type="EMBL" id="AQHY01000028">
    <property type="protein sequence ID" value="EOA54090.1"/>
    <property type="molecule type" value="Genomic_DNA"/>
</dbReference>
<dbReference type="HOGENOM" id="CLU_024375_0_0_10"/>
<dbReference type="Proteomes" id="UP000017831">
    <property type="component" value="Unassembled WGS sequence"/>
</dbReference>
<dbReference type="eggNOG" id="COG5545">
    <property type="taxonomic scope" value="Bacteria"/>
</dbReference>
<dbReference type="Pfam" id="PF05272">
    <property type="entry name" value="VapE-like_dom"/>
    <property type="match status" value="1"/>
</dbReference>
<organism evidence="3 4">
    <name type="scientific">Phocaeicola massiliensis B84634 = Timone 84634 = DSM 17679 = JCM 13223</name>
    <dbReference type="NCBI Taxonomy" id="1121098"/>
    <lineage>
        <taxon>Bacteria</taxon>
        <taxon>Pseudomonadati</taxon>
        <taxon>Bacteroidota</taxon>
        <taxon>Bacteroidia</taxon>
        <taxon>Bacteroidales</taxon>
        <taxon>Bacteroidaceae</taxon>
        <taxon>Phocaeicola</taxon>
    </lineage>
</organism>
<evidence type="ECO:0000259" key="2">
    <source>
        <dbReference type="Pfam" id="PF12990"/>
    </source>
</evidence>
<dbReference type="Pfam" id="PF12990">
    <property type="entry name" value="DUF3874"/>
    <property type="match status" value="1"/>
</dbReference>
<accession>U6RC91</accession>
<name>U6RC91_9BACT</name>
<sequence length="608" mass="67857">MNVFATLKTVFFGSKFLSAPVPSDGTPRRDFISALNGLIPLCRTIPGVHLAVDIREGRVALVVDWTPRTDGNALAGVYHYIVSDEDGVKEVSKSQVLPAENGKGNLSESRNEAPGCPAVLIEKTEKEAAQSGGARKVMNIAHSKDIEKEAGLESSEDVGKKIGVISSEGTRKEAGLESSEDVEKKIGVISSEGNRKEAGLESSKEEVKKAKSSSLMQEVTAFLTSRYRFRFNVLTEETEVEEVTNNIPDTHLRYTKVDERWMNTLSMEAIETGIDCWDRDIQRFVRSRRISEYHPFTAYFEQLPEWDGKDRVSALARRVSDDPVWVNGFHRWMLGLSAQWMQFHPDTNNANSANRANSINRANSVAPLLVSSRQGLGKSTFCRLLMPDALKAYYTESYDLSSPASAEAKLAACGLINLDEFDKLSASKMPLLKNLMQASALNIRKAYKRSASALPRIASFIGTSNREDLLVDRTGSRRFLCVSLEHAIDCVTPVEHEQLYAQLKAELLSGERSWFNKEEEQAIQQHNALFYKHIPEEEVFRLCFRLATEADHPQEVLTLSATQLFERMKSAHPSVMRGMTAYSLSRILPQLGERVHTAKGNVYRVVAC</sequence>
<keyword evidence="4" id="KW-1185">Reference proteome</keyword>
<dbReference type="STRING" id="1121098.HMPREF1534_02564"/>
<dbReference type="InterPro" id="IPR024450">
    <property type="entry name" value="DUF3874"/>
</dbReference>
<evidence type="ECO:0000313" key="3">
    <source>
        <dbReference type="EMBL" id="EOA54090.1"/>
    </source>
</evidence>